<dbReference type="AlphaFoldDB" id="A0A8S1D0A0"/>
<accession>A0A8S1D0A0</accession>
<proteinExistence type="predicted"/>
<reference evidence="1 2" key="1">
    <citation type="submission" date="2020-04" db="EMBL/GenBank/DDBJ databases">
        <authorList>
            <person name="Alioto T."/>
            <person name="Alioto T."/>
            <person name="Gomez Garrido J."/>
        </authorList>
    </citation>
    <scope>NUCLEOTIDE SEQUENCE [LARGE SCALE GENOMIC DNA]</scope>
</reference>
<dbReference type="Proteomes" id="UP000494165">
    <property type="component" value="Unassembled WGS sequence"/>
</dbReference>
<comment type="caution">
    <text evidence="1">The sequence shown here is derived from an EMBL/GenBank/DDBJ whole genome shotgun (WGS) entry which is preliminary data.</text>
</comment>
<protein>
    <submittedName>
        <fullName evidence="1">Uncharacterized protein</fullName>
    </submittedName>
</protein>
<evidence type="ECO:0000313" key="2">
    <source>
        <dbReference type="Proteomes" id="UP000494165"/>
    </source>
</evidence>
<keyword evidence="2" id="KW-1185">Reference proteome</keyword>
<dbReference type="EMBL" id="CADEPI010000058">
    <property type="protein sequence ID" value="CAB3371092.1"/>
    <property type="molecule type" value="Genomic_DNA"/>
</dbReference>
<sequence length="70" mass="7283">MSRNTSIGICIRKSPAVHFSSRPLRALPQAFGGKLDGGASLRVAAKVTSLPRSRSISARAGALIGSTKTF</sequence>
<organism evidence="1 2">
    <name type="scientific">Cloeon dipterum</name>
    <dbReference type="NCBI Taxonomy" id="197152"/>
    <lineage>
        <taxon>Eukaryota</taxon>
        <taxon>Metazoa</taxon>
        <taxon>Ecdysozoa</taxon>
        <taxon>Arthropoda</taxon>
        <taxon>Hexapoda</taxon>
        <taxon>Insecta</taxon>
        <taxon>Pterygota</taxon>
        <taxon>Palaeoptera</taxon>
        <taxon>Ephemeroptera</taxon>
        <taxon>Pisciforma</taxon>
        <taxon>Baetidae</taxon>
        <taxon>Cloeon</taxon>
    </lineage>
</organism>
<name>A0A8S1D0A0_9INSE</name>
<evidence type="ECO:0000313" key="1">
    <source>
        <dbReference type="EMBL" id="CAB3371092.1"/>
    </source>
</evidence>
<gene>
    <name evidence="1" type="ORF">CLODIP_2_CD08556</name>
</gene>